<accession>A0A5D6UV51</accession>
<dbReference type="RefSeq" id="WP_149072369.1">
    <property type="nucleotide sequence ID" value="NZ_VTHL01000023.1"/>
</dbReference>
<sequence>MQASAASAVRAHLPYSVVNVDEEQDAGRNWAELYCPNKPNSSCASWVRVSDMRNRPLGYVRTADLCFTVDYKLSLVLKSPGHWRIAAYAPFD</sequence>
<keyword evidence="2" id="KW-1185">Reference proteome</keyword>
<protein>
    <submittedName>
        <fullName evidence="1">Uncharacterized protein</fullName>
    </submittedName>
</protein>
<dbReference type="Proteomes" id="UP000322791">
    <property type="component" value="Unassembled WGS sequence"/>
</dbReference>
<name>A0A5D6UV51_9BACT</name>
<comment type="caution">
    <text evidence="1">The sequence shown here is derived from an EMBL/GenBank/DDBJ whole genome shotgun (WGS) entry which is preliminary data.</text>
</comment>
<evidence type="ECO:0000313" key="1">
    <source>
        <dbReference type="EMBL" id="TYZ06532.1"/>
    </source>
</evidence>
<organism evidence="1 2">
    <name type="scientific">Hymenobacter lutimineralis</name>
    <dbReference type="NCBI Taxonomy" id="2606448"/>
    <lineage>
        <taxon>Bacteria</taxon>
        <taxon>Pseudomonadati</taxon>
        <taxon>Bacteroidota</taxon>
        <taxon>Cytophagia</taxon>
        <taxon>Cytophagales</taxon>
        <taxon>Hymenobacteraceae</taxon>
        <taxon>Hymenobacter</taxon>
    </lineage>
</organism>
<evidence type="ECO:0000313" key="2">
    <source>
        <dbReference type="Proteomes" id="UP000322791"/>
    </source>
</evidence>
<dbReference type="AlphaFoldDB" id="A0A5D6UV51"/>
<proteinExistence type="predicted"/>
<reference evidence="1 2" key="1">
    <citation type="submission" date="2019-08" db="EMBL/GenBank/DDBJ databases">
        <authorList>
            <person name="Seo M.-J."/>
        </authorList>
    </citation>
    <scope>NUCLEOTIDE SEQUENCE [LARGE SCALE GENOMIC DNA]</scope>
    <source>
        <strain evidence="1 2">KIGAM108</strain>
    </source>
</reference>
<dbReference type="EMBL" id="VTHL01000023">
    <property type="protein sequence ID" value="TYZ06532.1"/>
    <property type="molecule type" value="Genomic_DNA"/>
</dbReference>
<gene>
    <name evidence="1" type="ORF">FY528_17750</name>
</gene>